<dbReference type="InterPro" id="IPR015422">
    <property type="entry name" value="PyrdxlP-dep_Trfase_small"/>
</dbReference>
<proteinExistence type="inferred from homology"/>
<organism evidence="7 8">
    <name type="scientific">Mediterraneibacter catenae</name>
    <dbReference type="NCBI Taxonomy" id="2594882"/>
    <lineage>
        <taxon>Bacteria</taxon>
        <taxon>Bacillati</taxon>
        <taxon>Bacillota</taxon>
        <taxon>Clostridia</taxon>
        <taxon>Lachnospirales</taxon>
        <taxon>Lachnospiraceae</taxon>
        <taxon>Mediterraneibacter</taxon>
    </lineage>
</organism>
<comment type="cofactor">
    <cofactor evidence="1">
        <name>pyridoxal 5'-phosphate</name>
        <dbReference type="ChEBI" id="CHEBI:597326"/>
    </cofactor>
</comment>
<dbReference type="RefSeq" id="WP_150311216.1">
    <property type="nucleotide sequence ID" value="NZ_VMSO01000015.1"/>
</dbReference>
<evidence type="ECO:0000256" key="4">
    <source>
        <dbReference type="ARBA" id="ARBA00023239"/>
    </source>
</evidence>
<feature type="domain" description="Aminotransferase class I/classII large" evidence="6">
    <location>
        <begin position="56"/>
        <end position="401"/>
    </location>
</feature>
<dbReference type="GO" id="GO:0030170">
    <property type="term" value="F:pyridoxal phosphate binding"/>
    <property type="evidence" value="ECO:0007669"/>
    <property type="project" value="InterPro"/>
</dbReference>
<keyword evidence="4" id="KW-0456">Lyase</keyword>
<dbReference type="Gene3D" id="3.40.640.10">
    <property type="entry name" value="Type I PLP-dependent aspartate aminotransferase-like (Major domain)"/>
    <property type="match status" value="1"/>
</dbReference>
<dbReference type="InterPro" id="IPR015421">
    <property type="entry name" value="PyrdxlP-dep_Trfase_major"/>
</dbReference>
<dbReference type="CDD" id="cd00609">
    <property type="entry name" value="AAT_like"/>
    <property type="match status" value="1"/>
</dbReference>
<dbReference type="AlphaFoldDB" id="A0A5M9HWB4"/>
<dbReference type="GO" id="GO:0008483">
    <property type="term" value="F:transaminase activity"/>
    <property type="evidence" value="ECO:0007669"/>
    <property type="project" value="UniProtKB-KW"/>
</dbReference>
<dbReference type="PANTHER" id="PTHR43525">
    <property type="entry name" value="PROTEIN MALY"/>
    <property type="match status" value="1"/>
</dbReference>
<dbReference type="InterPro" id="IPR051798">
    <property type="entry name" value="Class-II_PLP-Dep_Aminotrans"/>
</dbReference>
<reference evidence="7" key="1">
    <citation type="submission" date="2019-07" db="EMBL/GenBank/DDBJ databases">
        <authorList>
            <person name="Wongkuna S."/>
            <person name="Scaria J."/>
        </authorList>
    </citation>
    <scope>NUCLEOTIDE SEQUENCE [LARGE SCALE GENOMIC DNA]</scope>
    <source>
        <strain evidence="7">SW178</strain>
    </source>
</reference>
<evidence type="ECO:0000256" key="3">
    <source>
        <dbReference type="ARBA" id="ARBA00022898"/>
    </source>
</evidence>
<evidence type="ECO:0000259" key="6">
    <source>
        <dbReference type="Pfam" id="PF00155"/>
    </source>
</evidence>
<gene>
    <name evidence="7" type="ORF">FNY66_11340</name>
</gene>
<dbReference type="Proteomes" id="UP000322025">
    <property type="component" value="Unassembled WGS sequence"/>
</dbReference>
<dbReference type="EC" id="4.4.1.13" evidence="2"/>
<dbReference type="EMBL" id="VMSO01000015">
    <property type="protein sequence ID" value="KAA8500883.1"/>
    <property type="molecule type" value="Genomic_DNA"/>
</dbReference>
<dbReference type="SUPFAM" id="SSF53383">
    <property type="entry name" value="PLP-dependent transferases"/>
    <property type="match status" value="1"/>
</dbReference>
<accession>A0A5M9HWB4</accession>
<protein>
    <recommendedName>
        <fullName evidence="2">cysteine-S-conjugate beta-lyase</fullName>
        <ecNumber evidence="2">4.4.1.13</ecNumber>
    </recommendedName>
</protein>
<keyword evidence="7" id="KW-0808">Transferase</keyword>
<dbReference type="PANTHER" id="PTHR43525:SF1">
    <property type="entry name" value="PROTEIN MALY"/>
    <property type="match status" value="1"/>
</dbReference>
<sequence>MQYDFTSILDRKGKDAIAVDAPDMKSGFGADYFAKAKLKPGFDRIPMWVADMNFPTVPTIPEAIIERVKHPAYGYFVPRDEYYEEIMQWHEKRNRVTGLKKEHIGYENGVLGGAVSALNVLCSKGDSVLLHSPTYIGFTGALTNNGYNIVLSPLVQDDKGMWRMDLEDMERKIIENKIHAAILCSPHNPTGRVWEREELEKMMELYRKHDVYVVSDEIWSDLILTGHKHIPAQSVSEDAKQRTIALYAPSKTFNLAGLIGSYHIIYNKWLRDRMDKETSLPHYNDMNVLSMYALIGAYKPEGYEWVDQLCEVLTGNIDYAYQFIQDHFEGVKVIKPQGTYMLLLDCEEWCREHDRTIDELQTAGLEVGVLWQDGRPFHCPFGIRMNLALPLSRVKEAFDRLDKYVFNANVVN</sequence>
<dbReference type="Gene3D" id="3.90.1150.10">
    <property type="entry name" value="Aspartate Aminotransferase, domain 1"/>
    <property type="match status" value="1"/>
</dbReference>
<keyword evidence="3" id="KW-0663">Pyridoxal phosphate</keyword>
<dbReference type="InterPro" id="IPR015424">
    <property type="entry name" value="PyrdxlP-dep_Trfase"/>
</dbReference>
<keyword evidence="8" id="KW-1185">Reference proteome</keyword>
<name>A0A5M9HWB4_9FIRM</name>
<dbReference type="Pfam" id="PF00155">
    <property type="entry name" value="Aminotran_1_2"/>
    <property type="match status" value="1"/>
</dbReference>
<keyword evidence="7" id="KW-0032">Aminotransferase</keyword>
<evidence type="ECO:0000313" key="8">
    <source>
        <dbReference type="Proteomes" id="UP000322025"/>
    </source>
</evidence>
<evidence type="ECO:0000256" key="1">
    <source>
        <dbReference type="ARBA" id="ARBA00001933"/>
    </source>
</evidence>
<comment type="caution">
    <text evidence="7">The sequence shown here is derived from an EMBL/GenBank/DDBJ whole genome shotgun (WGS) entry which is preliminary data.</text>
</comment>
<evidence type="ECO:0000256" key="2">
    <source>
        <dbReference type="ARBA" id="ARBA00012224"/>
    </source>
</evidence>
<dbReference type="GO" id="GO:0047804">
    <property type="term" value="F:cysteine-S-conjugate beta-lyase activity"/>
    <property type="evidence" value="ECO:0007669"/>
    <property type="project" value="UniProtKB-EC"/>
</dbReference>
<evidence type="ECO:0000313" key="7">
    <source>
        <dbReference type="EMBL" id="KAA8500883.1"/>
    </source>
</evidence>
<comment type="similarity">
    <text evidence="5">Belongs to the class-II pyridoxal-phosphate-dependent aminotransferase family. MalY/PatB cystathionine beta-lyase subfamily.</text>
</comment>
<evidence type="ECO:0000256" key="5">
    <source>
        <dbReference type="ARBA" id="ARBA00037974"/>
    </source>
</evidence>
<dbReference type="InterPro" id="IPR004839">
    <property type="entry name" value="Aminotransferase_I/II_large"/>
</dbReference>
<dbReference type="OrthoDB" id="9802872at2"/>